<keyword evidence="3" id="KW-1185">Reference proteome</keyword>
<reference evidence="2" key="1">
    <citation type="journal article" date="2020" name="Stud. Mycol.">
        <title>101 Dothideomycetes genomes: a test case for predicting lifestyles and emergence of pathogens.</title>
        <authorList>
            <person name="Haridas S."/>
            <person name="Albert R."/>
            <person name="Binder M."/>
            <person name="Bloem J."/>
            <person name="Labutti K."/>
            <person name="Salamov A."/>
            <person name="Andreopoulos B."/>
            <person name="Baker S."/>
            <person name="Barry K."/>
            <person name="Bills G."/>
            <person name="Bluhm B."/>
            <person name="Cannon C."/>
            <person name="Castanera R."/>
            <person name="Culley D."/>
            <person name="Daum C."/>
            <person name="Ezra D."/>
            <person name="Gonzalez J."/>
            <person name="Henrissat B."/>
            <person name="Kuo A."/>
            <person name="Liang C."/>
            <person name="Lipzen A."/>
            <person name="Lutzoni F."/>
            <person name="Magnuson J."/>
            <person name="Mondo S."/>
            <person name="Nolan M."/>
            <person name="Ohm R."/>
            <person name="Pangilinan J."/>
            <person name="Park H.-J."/>
            <person name="Ramirez L."/>
            <person name="Alfaro M."/>
            <person name="Sun H."/>
            <person name="Tritt A."/>
            <person name="Yoshinaga Y."/>
            <person name="Zwiers L.-H."/>
            <person name="Turgeon B."/>
            <person name="Goodwin S."/>
            <person name="Spatafora J."/>
            <person name="Crous P."/>
            <person name="Grigoriev I."/>
        </authorList>
    </citation>
    <scope>NUCLEOTIDE SEQUENCE</scope>
    <source>
        <strain evidence="2">CBS 627.86</strain>
    </source>
</reference>
<feature type="transmembrane region" description="Helical" evidence="1">
    <location>
        <begin position="30"/>
        <end position="49"/>
    </location>
</feature>
<name>A0A6A5ZWH3_9PLEO</name>
<dbReference type="Proteomes" id="UP000799770">
    <property type="component" value="Unassembled WGS sequence"/>
</dbReference>
<accession>A0A6A5ZWH3</accession>
<proteinExistence type="predicted"/>
<feature type="transmembrane region" description="Helical" evidence="1">
    <location>
        <begin position="115"/>
        <end position="135"/>
    </location>
</feature>
<evidence type="ECO:0000313" key="3">
    <source>
        <dbReference type="Proteomes" id="UP000799770"/>
    </source>
</evidence>
<evidence type="ECO:0000313" key="2">
    <source>
        <dbReference type="EMBL" id="KAF2123117.1"/>
    </source>
</evidence>
<keyword evidence="1" id="KW-0812">Transmembrane</keyword>
<dbReference type="OrthoDB" id="5420013at2759"/>
<keyword evidence="1" id="KW-0472">Membrane</keyword>
<protein>
    <submittedName>
        <fullName evidence="2">Uncharacterized protein</fullName>
    </submittedName>
</protein>
<dbReference type="EMBL" id="ML977310">
    <property type="protein sequence ID" value="KAF2123117.1"/>
    <property type="molecule type" value="Genomic_DNA"/>
</dbReference>
<evidence type="ECO:0000256" key="1">
    <source>
        <dbReference type="SAM" id="Phobius"/>
    </source>
</evidence>
<gene>
    <name evidence="2" type="ORF">BDV96DRAFT_626873</name>
</gene>
<keyword evidence="1" id="KW-1133">Transmembrane helix</keyword>
<organism evidence="2 3">
    <name type="scientific">Lophiotrema nucula</name>
    <dbReference type="NCBI Taxonomy" id="690887"/>
    <lineage>
        <taxon>Eukaryota</taxon>
        <taxon>Fungi</taxon>
        <taxon>Dikarya</taxon>
        <taxon>Ascomycota</taxon>
        <taxon>Pezizomycotina</taxon>
        <taxon>Dothideomycetes</taxon>
        <taxon>Pleosporomycetidae</taxon>
        <taxon>Pleosporales</taxon>
        <taxon>Lophiotremataceae</taxon>
        <taxon>Lophiotrema</taxon>
    </lineage>
</organism>
<dbReference type="AlphaFoldDB" id="A0A6A5ZWH3"/>
<sequence>MNGPNLPNGDAAAAVPVAGSQIRRWNTANFIYFLLMAASTSFAVVVVVPDKWLSWKLGLQNQLIVVGIMLRIMTECLQVHFRHLLLLWEYQVCRSRLQNYESILTNNWLVPKSTWRIRITVFTTIGIPFVLSAVYKLHIDGKSTRKDGFDYGNKTYGINYPSLGQYAGFNDSIYLFTNAYSDFQLAVSSTEDAPHSENSKQAIPYGYNMLLLSNTSAAALDIPSPDYILKIQEPLAVGDS</sequence>